<name>A0A6J5KX43_9CAUD</name>
<accession>A0A6J5KX43</accession>
<dbReference type="PROSITE" id="PS51257">
    <property type="entry name" value="PROKAR_LIPOPROTEIN"/>
    <property type="match status" value="1"/>
</dbReference>
<evidence type="ECO:0000313" key="1">
    <source>
        <dbReference type="EMBL" id="CAB4124790.1"/>
    </source>
</evidence>
<organism evidence="1">
    <name type="scientific">uncultured Caudovirales phage</name>
    <dbReference type="NCBI Taxonomy" id="2100421"/>
    <lineage>
        <taxon>Viruses</taxon>
        <taxon>Duplodnaviria</taxon>
        <taxon>Heunggongvirae</taxon>
        <taxon>Uroviricota</taxon>
        <taxon>Caudoviricetes</taxon>
        <taxon>Peduoviridae</taxon>
        <taxon>Maltschvirus</taxon>
        <taxon>Maltschvirus maltsch</taxon>
    </lineage>
</organism>
<evidence type="ECO:0008006" key="2">
    <source>
        <dbReference type="Google" id="ProtNLM"/>
    </source>
</evidence>
<dbReference type="EMBL" id="LR796179">
    <property type="protein sequence ID" value="CAB4124790.1"/>
    <property type="molecule type" value="Genomic_DNA"/>
</dbReference>
<sequence>MKKLIILVAAASLLAACSTSRTSDKELPNQVLILDKEVQPMGRQEVINGIGECESNGMRAVMLYSKRKINGYTTDVVVDVTCAPKFKI</sequence>
<proteinExistence type="predicted"/>
<reference evidence="1" key="1">
    <citation type="submission" date="2020-04" db="EMBL/GenBank/DDBJ databases">
        <authorList>
            <person name="Chiriac C."/>
            <person name="Salcher M."/>
            <person name="Ghai R."/>
            <person name="Kavagutti S V."/>
        </authorList>
    </citation>
    <scope>NUCLEOTIDE SEQUENCE</scope>
</reference>
<protein>
    <recommendedName>
        <fullName evidence="2">Lipoprotein</fullName>
    </recommendedName>
</protein>
<gene>
    <name evidence="1" type="ORF">UFOVP65_31</name>
</gene>